<evidence type="ECO:0000313" key="8">
    <source>
        <dbReference type="Proteomes" id="UP001444661"/>
    </source>
</evidence>
<feature type="transmembrane region" description="Helical" evidence="5">
    <location>
        <begin position="253"/>
        <end position="272"/>
    </location>
</feature>
<dbReference type="InterPro" id="IPR040632">
    <property type="entry name" value="Sulfotransfer_4"/>
</dbReference>
<feature type="domain" description="Wax synthase" evidence="6">
    <location>
        <begin position="461"/>
        <end position="547"/>
    </location>
</feature>
<keyword evidence="4 5" id="KW-0472">Membrane</keyword>
<evidence type="ECO:0000256" key="2">
    <source>
        <dbReference type="ARBA" id="ARBA00022692"/>
    </source>
</evidence>
<feature type="transmembrane region" description="Helical" evidence="5">
    <location>
        <begin position="428"/>
        <end position="446"/>
    </location>
</feature>
<evidence type="ECO:0000256" key="5">
    <source>
        <dbReference type="SAM" id="Phobius"/>
    </source>
</evidence>
<protein>
    <recommendedName>
        <fullName evidence="6">Wax synthase domain-containing protein</fullName>
    </recommendedName>
</protein>
<dbReference type="Gene3D" id="3.40.50.300">
    <property type="entry name" value="P-loop containing nucleotide triphosphate hydrolases"/>
    <property type="match status" value="1"/>
</dbReference>
<dbReference type="PANTHER" id="PTHR36978:SF4">
    <property type="entry name" value="P-LOOP CONTAINING NUCLEOSIDE TRIPHOSPHATE HYDROLASE PROTEIN"/>
    <property type="match status" value="1"/>
</dbReference>
<gene>
    <name evidence="7" type="ORF">PG993_012741</name>
</gene>
<dbReference type="SUPFAM" id="SSF52540">
    <property type="entry name" value="P-loop containing nucleoside triphosphate hydrolases"/>
    <property type="match status" value="1"/>
</dbReference>
<comment type="subcellular location">
    <subcellularLocation>
        <location evidence="1">Membrane</location>
        <topology evidence="1">Multi-pass membrane protein</topology>
    </subcellularLocation>
</comment>
<proteinExistence type="predicted"/>
<feature type="transmembrane region" description="Helical" evidence="5">
    <location>
        <begin position="279"/>
        <end position="298"/>
    </location>
</feature>
<dbReference type="Pfam" id="PF17784">
    <property type="entry name" value="Sulfotransfer_4"/>
    <property type="match status" value="1"/>
</dbReference>
<evidence type="ECO:0000313" key="7">
    <source>
        <dbReference type="EMBL" id="KAK8021974.1"/>
    </source>
</evidence>
<dbReference type="EMBL" id="JAQQWK010000012">
    <property type="protein sequence ID" value="KAK8021974.1"/>
    <property type="molecule type" value="Genomic_DNA"/>
</dbReference>
<sequence length="617" mass="68473">MFDPTGHPAETGLKVIVAGLPRTGTVSMKTALEQLGYGPCHHLMEPACPITRLRKSAAILEMPSGFKRQQALQSLLEGYQVSLDVPGSACVDDLLALYPDAKVILTTRKTAQSWLDSYVSIFGPMTAIPYRAINFWAPGVYNAARVFLAWNRVYEERFPGVQVPSVDVYERHAAHIRAITPPENLLEIPVGSGWGPLCEFLGRPVFKGPFPRRNERTYLLNINRATYACGIPLWGFILAWGPGLTASVLQNEFLAVACVIQAMLSMAMLFSHNKHATTTTVRMSVLIAVAILLYRSFVNETIFSLTGNGVTNSVVFSCLCVQLLRAVDILLLDPRPDSPSDIIDAFNTLWNMREVGTYRQISHLPEDSKVPKPGCGPQRPRFFLRSGSVIMVSYLVLEAITAIVPAAADCIQVPNTLLGNATARVAGVAGFWLVVSLYLSLIYNILATSQVLLFMSEPVDWPPLYGAVREAWSIRRFWGILWHQTLRKTFGSYARRLLKYSGVSPDGFVGRYATKVVEFAMSGTLHWMADCILRVPWAESGAMPFFLSHALGVLLEDCITTANRRFALVQCPTVRRVIGYVWVIAFLIISTPLWMEPTSQYVRPGVDVMIPFRVLPL</sequence>
<dbReference type="InterPro" id="IPR027417">
    <property type="entry name" value="P-loop_NTPase"/>
</dbReference>
<evidence type="ECO:0000256" key="1">
    <source>
        <dbReference type="ARBA" id="ARBA00004141"/>
    </source>
</evidence>
<keyword evidence="3 5" id="KW-1133">Transmembrane helix</keyword>
<feature type="transmembrane region" description="Helical" evidence="5">
    <location>
        <begin position="577"/>
        <end position="595"/>
    </location>
</feature>
<feature type="transmembrane region" description="Helical" evidence="5">
    <location>
        <begin position="222"/>
        <end position="241"/>
    </location>
</feature>
<name>A0ABR1RVM2_9PEZI</name>
<evidence type="ECO:0000256" key="3">
    <source>
        <dbReference type="ARBA" id="ARBA00022989"/>
    </source>
</evidence>
<organism evidence="7 8">
    <name type="scientific">Apiospora rasikravindrae</name>
    <dbReference type="NCBI Taxonomy" id="990691"/>
    <lineage>
        <taxon>Eukaryota</taxon>
        <taxon>Fungi</taxon>
        <taxon>Dikarya</taxon>
        <taxon>Ascomycota</taxon>
        <taxon>Pezizomycotina</taxon>
        <taxon>Sordariomycetes</taxon>
        <taxon>Xylariomycetidae</taxon>
        <taxon>Amphisphaeriales</taxon>
        <taxon>Apiosporaceae</taxon>
        <taxon>Apiospora</taxon>
    </lineage>
</organism>
<keyword evidence="2 5" id="KW-0812">Transmembrane</keyword>
<comment type="caution">
    <text evidence="7">The sequence shown here is derived from an EMBL/GenBank/DDBJ whole genome shotgun (WGS) entry which is preliminary data.</text>
</comment>
<dbReference type="InterPro" id="IPR032805">
    <property type="entry name" value="Wax_synthase_dom"/>
</dbReference>
<evidence type="ECO:0000256" key="4">
    <source>
        <dbReference type="ARBA" id="ARBA00023136"/>
    </source>
</evidence>
<accession>A0ABR1RVM2</accession>
<dbReference type="Proteomes" id="UP001444661">
    <property type="component" value="Unassembled WGS sequence"/>
</dbReference>
<feature type="transmembrane region" description="Helical" evidence="5">
    <location>
        <begin position="389"/>
        <end position="408"/>
    </location>
</feature>
<evidence type="ECO:0000259" key="6">
    <source>
        <dbReference type="Pfam" id="PF13813"/>
    </source>
</evidence>
<reference evidence="7 8" key="1">
    <citation type="submission" date="2023-01" db="EMBL/GenBank/DDBJ databases">
        <title>Analysis of 21 Apiospora genomes using comparative genomics revels a genus with tremendous synthesis potential of carbohydrate active enzymes and secondary metabolites.</title>
        <authorList>
            <person name="Sorensen T."/>
        </authorList>
    </citation>
    <scope>NUCLEOTIDE SEQUENCE [LARGE SCALE GENOMIC DNA]</scope>
    <source>
        <strain evidence="7 8">CBS 33761</strain>
    </source>
</reference>
<keyword evidence="8" id="KW-1185">Reference proteome</keyword>
<dbReference type="PANTHER" id="PTHR36978">
    <property type="entry name" value="P-LOOP CONTAINING NUCLEOTIDE TRIPHOSPHATE HYDROLASE"/>
    <property type="match status" value="1"/>
</dbReference>
<dbReference type="Pfam" id="PF13813">
    <property type="entry name" value="MBOAT_2"/>
    <property type="match status" value="1"/>
</dbReference>